<evidence type="ECO:0000313" key="1">
    <source>
        <dbReference type="Proteomes" id="UP000887565"/>
    </source>
</evidence>
<protein>
    <submittedName>
        <fullName evidence="2">Uncharacterized protein</fullName>
    </submittedName>
</protein>
<dbReference type="WBParaSite" id="nRc.2.0.1.t41923-RA">
    <property type="protein sequence ID" value="nRc.2.0.1.t41923-RA"/>
    <property type="gene ID" value="nRc.2.0.1.g41923"/>
</dbReference>
<keyword evidence="1" id="KW-1185">Reference proteome</keyword>
<dbReference type="AlphaFoldDB" id="A0A915KT31"/>
<evidence type="ECO:0000313" key="2">
    <source>
        <dbReference type="WBParaSite" id="nRc.2.0.1.t41923-RA"/>
    </source>
</evidence>
<organism evidence="1 2">
    <name type="scientific">Romanomermis culicivorax</name>
    <name type="common">Nematode worm</name>
    <dbReference type="NCBI Taxonomy" id="13658"/>
    <lineage>
        <taxon>Eukaryota</taxon>
        <taxon>Metazoa</taxon>
        <taxon>Ecdysozoa</taxon>
        <taxon>Nematoda</taxon>
        <taxon>Enoplea</taxon>
        <taxon>Dorylaimia</taxon>
        <taxon>Mermithida</taxon>
        <taxon>Mermithoidea</taxon>
        <taxon>Mermithidae</taxon>
        <taxon>Romanomermis</taxon>
    </lineage>
</organism>
<accession>A0A915KT31</accession>
<dbReference type="Proteomes" id="UP000887565">
    <property type="component" value="Unplaced"/>
</dbReference>
<reference evidence="2" key="1">
    <citation type="submission" date="2022-11" db="UniProtKB">
        <authorList>
            <consortium name="WormBaseParasite"/>
        </authorList>
    </citation>
    <scope>IDENTIFICATION</scope>
</reference>
<sequence>KVLGPEPYYCCGIWRSGWALVIPKQAPCRPPSLMATKKRMINVSIWSPSVSYQQHRFQSLITRYLVLFAHDDNDISWTSLVKHLNKIAFLIIRHNSKNWV</sequence>
<name>A0A915KT31_ROMCU</name>
<proteinExistence type="predicted"/>